<comment type="catalytic activity">
    <reaction evidence="12">
        <text>O-phospho-L-seryl-[protein] + H2O = L-seryl-[protein] + phosphate</text>
        <dbReference type="Rhea" id="RHEA:20629"/>
        <dbReference type="Rhea" id="RHEA-COMP:9863"/>
        <dbReference type="Rhea" id="RHEA-COMP:11604"/>
        <dbReference type="ChEBI" id="CHEBI:15377"/>
        <dbReference type="ChEBI" id="CHEBI:29999"/>
        <dbReference type="ChEBI" id="CHEBI:43474"/>
        <dbReference type="ChEBI" id="CHEBI:83421"/>
        <dbReference type="EC" id="3.1.3.16"/>
    </reaction>
</comment>
<dbReference type="GO" id="GO:0046872">
    <property type="term" value="F:metal ion binding"/>
    <property type="evidence" value="ECO:0007669"/>
    <property type="project" value="UniProtKB-KW"/>
</dbReference>
<protein>
    <recommendedName>
        <fullName evidence="4">protein-serine/threonine phosphatase</fullName>
        <ecNumber evidence="4">3.1.3.16</ecNumber>
    </recommendedName>
</protein>
<gene>
    <name evidence="18" type="ORF">TRITD_2Bv1G146850</name>
</gene>
<comment type="subcellular location">
    <subcellularLocation>
        <location evidence="3">Nucleus</location>
    </subcellularLocation>
</comment>
<evidence type="ECO:0000256" key="14">
    <source>
        <dbReference type="ARBA" id="ARBA00063107"/>
    </source>
</evidence>
<dbReference type="PANTHER" id="PTHR23081">
    <property type="entry name" value="RNA POLYMERASE II CTD PHOSPHATASE"/>
    <property type="match status" value="1"/>
</dbReference>
<dbReference type="Pfam" id="PF00533">
    <property type="entry name" value="BRCT"/>
    <property type="match status" value="1"/>
</dbReference>
<dbReference type="GO" id="GO:0008420">
    <property type="term" value="F:RNA polymerase II CTD heptapeptide repeat phosphatase activity"/>
    <property type="evidence" value="ECO:0007669"/>
    <property type="project" value="InterPro"/>
</dbReference>
<keyword evidence="9" id="KW-0805">Transcription regulation</keyword>
<dbReference type="Gene3D" id="3.40.50.10190">
    <property type="entry name" value="BRCT domain"/>
    <property type="match status" value="1"/>
</dbReference>
<keyword evidence="16" id="KW-0732">Signal</keyword>
<dbReference type="Proteomes" id="UP000324705">
    <property type="component" value="Chromosome 2B"/>
</dbReference>
<dbReference type="SUPFAM" id="SSF52113">
    <property type="entry name" value="BRCT domain"/>
    <property type="match status" value="1"/>
</dbReference>
<evidence type="ECO:0000256" key="4">
    <source>
        <dbReference type="ARBA" id="ARBA00013081"/>
    </source>
</evidence>
<keyword evidence="5" id="KW-0678">Repressor</keyword>
<name>A0A9R1PR19_TRITD</name>
<keyword evidence="6" id="KW-0479">Metal-binding</keyword>
<dbReference type="Gramene" id="TRITD2Bv1G146850.11">
    <property type="protein sequence ID" value="TRITD2Bv1G146850.11"/>
    <property type="gene ID" value="TRITD2Bv1G146850"/>
</dbReference>
<feature type="signal peptide" evidence="16">
    <location>
        <begin position="1"/>
        <end position="15"/>
    </location>
</feature>
<evidence type="ECO:0000256" key="16">
    <source>
        <dbReference type="SAM" id="SignalP"/>
    </source>
</evidence>
<comment type="catalytic activity">
    <reaction evidence="13">
        <text>O-phospho-L-threonyl-[protein] + H2O = L-threonyl-[protein] + phosphate</text>
        <dbReference type="Rhea" id="RHEA:47004"/>
        <dbReference type="Rhea" id="RHEA-COMP:11060"/>
        <dbReference type="Rhea" id="RHEA-COMP:11605"/>
        <dbReference type="ChEBI" id="CHEBI:15377"/>
        <dbReference type="ChEBI" id="CHEBI:30013"/>
        <dbReference type="ChEBI" id="CHEBI:43474"/>
        <dbReference type="ChEBI" id="CHEBI:61977"/>
        <dbReference type="EC" id="3.1.3.16"/>
    </reaction>
</comment>
<accession>A0A9R1PR19</accession>
<evidence type="ECO:0000256" key="10">
    <source>
        <dbReference type="ARBA" id="ARBA00023163"/>
    </source>
</evidence>
<keyword evidence="19" id="KW-1185">Reference proteome</keyword>
<evidence type="ECO:0000256" key="13">
    <source>
        <dbReference type="ARBA" id="ARBA00048336"/>
    </source>
</evidence>
<dbReference type="EC" id="3.1.3.16" evidence="4"/>
<reference evidence="18 19" key="1">
    <citation type="submission" date="2017-09" db="EMBL/GenBank/DDBJ databases">
        <authorList>
            <consortium name="International Durum Wheat Genome Sequencing Consortium (IDWGSC)"/>
            <person name="Milanesi L."/>
        </authorList>
    </citation>
    <scope>NUCLEOTIDE SEQUENCE [LARGE SCALE GENOMIC DNA]</scope>
    <source>
        <strain evidence="19">cv. Svevo</strain>
    </source>
</reference>
<keyword evidence="10" id="KW-0804">Transcription</keyword>
<evidence type="ECO:0000256" key="5">
    <source>
        <dbReference type="ARBA" id="ARBA00022491"/>
    </source>
</evidence>
<evidence type="ECO:0000256" key="6">
    <source>
        <dbReference type="ARBA" id="ARBA00022723"/>
    </source>
</evidence>
<evidence type="ECO:0000256" key="3">
    <source>
        <dbReference type="ARBA" id="ARBA00004123"/>
    </source>
</evidence>
<evidence type="ECO:0000256" key="11">
    <source>
        <dbReference type="ARBA" id="ARBA00023242"/>
    </source>
</evidence>
<feature type="compositionally biased region" description="Basic and acidic residues" evidence="15">
    <location>
        <begin position="184"/>
        <end position="197"/>
    </location>
</feature>
<sequence length="257" mass="28904">MSKALLFFLTLVVWQKHKENLILMERYHYFASSCRQIGFSVKSLSELMQDERGSDGALATILDVLKRIHTIFFDSAVETALSSRDVRQVIKRVRQEVLQGCKLVFSRVFPSSSRPQDQFIWKMAEQLGAICSADVDSTITHVVAVDVGTDKARWAVKNNKILVHPRWIEASNFRWHRQQEEDFPVKVKKNEKDKENDVAAATGPANEKDKEDDVVAAVTDPANEKDKDDVAPAATDPANEKDKKNDVAAAVTDSMNS</sequence>
<keyword evidence="7" id="KW-0378">Hydrolase</keyword>
<evidence type="ECO:0000256" key="1">
    <source>
        <dbReference type="ARBA" id="ARBA00001936"/>
    </source>
</evidence>
<dbReference type="GO" id="GO:0003723">
    <property type="term" value="F:RNA binding"/>
    <property type="evidence" value="ECO:0007669"/>
    <property type="project" value="UniProtKB-KW"/>
</dbReference>
<feature type="domain" description="BRCT" evidence="17">
    <location>
        <begin position="93"/>
        <end position="185"/>
    </location>
</feature>
<proteinExistence type="predicted"/>
<evidence type="ECO:0000256" key="12">
    <source>
        <dbReference type="ARBA" id="ARBA00047761"/>
    </source>
</evidence>
<evidence type="ECO:0000256" key="9">
    <source>
        <dbReference type="ARBA" id="ARBA00023015"/>
    </source>
</evidence>
<dbReference type="PROSITE" id="PS50172">
    <property type="entry name" value="BRCT"/>
    <property type="match status" value="1"/>
</dbReference>
<comment type="subunit">
    <text evidence="14">Interacts with RAP74.</text>
</comment>
<evidence type="ECO:0000256" key="7">
    <source>
        <dbReference type="ARBA" id="ARBA00022801"/>
    </source>
</evidence>
<evidence type="ECO:0000256" key="8">
    <source>
        <dbReference type="ARBA" id="ARBA00022884"/>
    </source>
</evidence>
<dbReference type="PANTHER" id="PTHR23081:SF36">
    <property type="entry name" value="RNA POLYMERASE II SUBUNIT A C-TERMINAL DOMAIN PHOSPHATASE"/>
    <property type="match status" value="1"/>
</dbReference>
<dbReference type="FunFam" id="3.40.50.10190:FF:000014">
    <property type="entry name" value="RNA polymerase II C-terminal domain phosphatase-like 3"/>
    <property type="match status" value="1"/>
</dbReference>
<evidence type="ECO:0000313" key="18">
    <source>
        <dbReference type="EMBL" id="VAH47584.1"/>
    </source>
</evidence>
<dbReference type="InterPro" id="IPR001357">
    <property type="entry name" value="BRCT_dom"/>
</dbReference>
<evidence type="ECO:0000256" key="2">
    <source>
        <dbReference type="ARBA" id="ARBA00001946"/>
    </source>
</evidence>
<dbReference type="CDD" id="cd17729">
    <property type="entry name" value="BRCT_CTDP1"/>
    <property type="match status" value="1"/>
</dbReference>
<evidence type="ECO:0000313" key="19">
    <source>
        <dbReference type="Proteomes" id="UP000324705"/>
    </source>
</evidence>
<dbReference type="EMBL" id="LT934114">
    <property type="protein sequence ID" value="VAH47584.1"/>
    <property type="molecule type" value="Genomic_DNA"/>
</dbReference>
<keyword evidence="11" id="KW-0539">Nucleus</keyword>
<dbReference type="GO" id="GO:0009651">
    <property type="term" value="P:response to salt stress"/>
    <property type="evidence" value="ECO:0007669"/>
    <property type="project" value="UniProtKB-ARBA"/>
</dbReference>
<dbReference type="AlphaFoldDB" id="A0A9R1PR19"/>
<dbReference type="InterPro" id="IPR036420">
    <property type="entry name" value="BRCT_dom_sf"/>
</dbReference>
<comment type="cofactor">
    <cofactor evidence="1">
        <name>Mn(2+)</name>
        <dbReference type="ChEBI" id="CHEBI:29035"/>
    </cofactor>
</comment>
<feature type="region of interest" description="Disordered" evidence="15">
    <location>
        <begin position="184"/>
        <end position="257"/>
    </location>
</feature>
<dbReference type="SMART" id="SM00292">
    <property type="entry name" value="BRCT"/>
    <property type="match status" value="1"/>
</dbReference>
<evidence type="ECO:0000259" key="17">
    <source>
        <dbReference type="PROSITE" id="PS50172"/>
    </source>
</evidence>
<keyword evidence="8" id="KW-0694">RNA-binding</keyword>
<dbReference type="InterPro" id="IPR039189">
    <property type="entry name" value="Fcp1"/>
</dbReference>
<organism evidence="18 19">
    <name type="scientific">Triticum turgidum subsp. durum</name>
    <name type="common">Durum wheat</name>
    <name type="synonym">Triticum durum</name>
    <dbReference type="NCBI Taxonomy" id="4567"/>
    <lineage>
        <taxon>Eukaryota</taxon>
        <taxon>Viridiplantae</taxon>
        <taxon>Streptophyta</taxon>
        <taxon>Embryophyta</taxon>
        <taxon>Tracheophyta</taxon>
        <taxon>Spermatophyta</taxon>
        <taxon>Magnoliopsida</taxon>
        <taxon>Liliopsida</taxon>
        <taxon>Poales</taxon>
        <taxon>Poaceae</taxon>
        <taxon>BOP clade</taxon>
        <taxon>Pooideae</taxon>
        <taxon>Triticodae</taxon>
        <taxon>Triticeae</taxon>
        <taxon>Triticinae</taxon>
        <taxon>Triticum</taxon>
    </lineage>
</organism>
<comment type="cofactor">
    <cofactor evidence="2">
        <name>Mg(2+)</name>
        <dbReference type="ChEBI" id="CHEBI:18420"/>
    </cofactor>
</comment>
<feature type="chain" id="PRO_5040406583" description="protein-serine/threonine phosphatase" evidence="16">
    <location>
        <begin position="16"/>
        <end position="257"/>
    </location>
</feature>
<evidence type="ECO:0000256" key="15">
    <source>
        <dbReference type="SAM" id="MobiDB-lite"/>
    </source>
</evidence>
<dbReference type="GO" id="GO:0005634">
    <property type="term" value="C:nucleus"/>
    <property type="evidence" value="ECO:0007669"/>
    <property type="project" value="UniProtKB-SubCell"/>
</dbReference>